<keyword evidence="2" id="KW-1133">Transmembrane helix</keyword>
<feature type="transmembrane region" description="Helical" evidence="2">
    <location>
        <begin position="29"/>
        <end position="51"/>
    </location>
</feature>
<feature type="compositionally biased region" description="Low complexity" evidence="1">
    <location>
        <begin position="1"/>
        <end position="11"/>
    </location>
</feature>
<feature type="transmembrane region" description="Helical" evidence="2">
    <location>
        <begin position="63"/>
        <end position="84"/>
    </location>
</feature>
<dbReference type="RefSeq" id="WP_105330673.1">
    <property type="nucleotide sequence ID" value="NZ_PUHY01000010.1"/>
</dbReference>
<reference evidence="3 4" key="1">
    <citation type="submission" date="2018-02" db="EMBL/GenBank/DDBJ databases">
        <title>Comparative genomes isolates from brazilian mangrove.</title>
        <authorList>
            <person name="Araujo J.E."/>
            <person name="Taketani R.G."/>
            <person name="Silva M.C.P."/>
            <person name="Loureco M.V."/>
            <person name="Andreote F.D."/>
        </authorList>
    </citation>
    <scope>NUCLEOTIDE SEQUENCE [LARGE SCALE GENOMIC DNA]</scope>
    <source>
        <strain evidence="3 4">Hex-1 MGV</strain>
    </source>
</reference>
<evidence type="ECO:0008006" key="5">
    <source>
        <dbReference type="Google" id="ProtNLM"/>
    </source>
</evidence>
<organism evidence="3 4">
    <name type="scientific">Blastopirellula marina</name>
    <dbReference type="NCBI Taxonomy" id="124"/>
    <lineage>
        <taxon>Bacteria</taxon>
        <taxon>Pseudomonadati</taxon>
        <taxon>Planctomycetota</taxon>
        <taxon>Planctomycetia</taxon>
        <taxon>Pirellulales</taxon>
        <taxon>Pirellulaceae</taxon>
        <taxon>Blastopirellula</taxon>
    </lineage>
</organism>
<sequence length="262" mass="29042">MSHPPDQSDSPSHLRIDDDSSPISPQQRWLRVLGGVFAVAALIFALLPFLIGLPKTTNQAVTYALGLVMVALIDAGLSAILLTWRNVTCSKLGKWEFTVEGYQSSLFRNLILGGGMQCVAILALWLPLLAADEADNTNVSLAVFMIMAAFSALASTPWLIQYFLKIKGHDLEVYEEGLMIGGFYPCRWERIVGYHVWEDECSFITFDIRGRAPFEVFLSPIDQKLLCETLQEHVGPPTSQGRSSDLPHHNRPGPPGQLSIFR</sequence>
<comment type="caution">
    <text evidence="3">The sequence shown here is derived from an EMBL/GenBank/DDBJ whole genome shotgun (WGS) entry which is preliminary data.</text>
</comment>
<keyword evidence="2" id="KW-0472">Membrane</keyword>
<evidence type="ECO:0000256" key="1">
    <source>
        <dbReference type="SAM" id="MobiDB-lite"/>
    </source>
</evidence>
<keyword evidence="2" id="KW-0812">Transmembrane</keyword>
<protein>
    <recommendedName>
        <fullName evidence="5">DUF5673 domain-containing protein</fullName>
    </recommendedName>
</protein>
<dbReference type="Proteomes" id="UP000238322">
    <property type="component" value="Unassembled WGS sequence"/>
</dbReference>
<feature type="region of interest" description="Disordered" evidence="1">
    <location>
        <begin position="1"/>
        <end position="23"/>
    </location>
</feature>
<dbReference type="AlphaFoldDB" id="A0A2S8FRY9"/>
<feature type="transmembrane region" description="Helical" evidence="2">
    <location>
        <begin position="139"/>
        <end position="160"/>
    </location>
</feature>
<feature type="region of interest" description="Disordered" evidence="1">
    <location>
        <begin position="234"/>
        <end position="262"/>
    </location>
</feature>
<dbReference type="OrthoDB" id="288092at2"/>
<gene>
    <name evidence="3" type="ORF">C5Y83_15795</name>
</gene>
<evidence type="ECO:0000313" key="3">
    <source>
        <dbReference type="EMBL" id="PQO34943.1"/>
    </source>
</evidence>
<proteinExistence type="predicted"/>
<feature type="transmembrane region" description="Helical" evidence="2">
    <location>
        <begin position="105"/>
        <end position="127"/>
    </location>
</feature>
<evidence type="ECO:0000256" key="2">
    <source>
        <dbReference type="SAM" id="Phobius"/>
    </source>
</evidence>
<evidence type="ECO:0000313" key="4">
    <source>
        <dbReference type="Proteomes" id="UP000238322"/>
    </source>
</evidence>
<name>A0A2S8FRY9_9BACT</name>
<dbReference type="EMBL" id="PUHY01000010">
    <property type="protein sequence ID" value="PQO34943.1"/>
    <property type="molecule type" value="Genomic_DNA"/>
</dbReference>
<accession>A0A2S8FRY9</accession>